<comment type="catalytic activity">
    <reaction evidence="12 13">
        <text>phosphoenolpyruvate + UDP-N-acetyl-alpha-D-glucosamine = UDP-N-acetyl-3-O-(1-carboxyvinyl)-alpha-D-glucosamine + phosphate</text>
        <dbReference type="Rhea" id="RHEA:18681"/>
        <dbReference type="ChEBI" id="CHEBI:43474"/>
        <dbReference type="ChEBI" id="CHEBI:57705"/>
        <dbReference type="ChEBI" id="CHEBI:58702"/>
        <dbReference type="ChEBI" id="CHEBI:68483"/>
        <dbReference type="EC" id="2.5.1.7"/>
    </reaction>
</comment>
<feature type="binding site" evidence="13">
    <location>
        <position position="308"/>
    </location>
    <ligand>
        <name>UDP-N-acetyl-alpha-D-glucosamine</name>
        <dbReference type="ChEBI" id="CHEBI:57705"/>
    </ligand>
</feature>
<dbReference type="InterPro" id="IPR001986">
    <property type="entry name" value="Enolpyruvate_Tfrase_dom"/>
</dbReference>
<keyword evidence="3 13" id="KW-0963">Cytoplasm</keyword>
<protein>
    <recommendedName>
        <fullName evidence="13">UDP-N-acetylglucosamine 1-carboxyvinyltransferase</fullName>
        <ecNumber evidence="13">2.5.1.7</ecNumber>
    </recommendedName>
    <alternativeName>
        <fullName evidence="13">Enoylpyruvate transferase</fullName>
    </alternativeName>
    <alternativeName>
        <fullName evidence="13">UDP-N-acetylglucosamine enolpyruvyl transferase</fullName>
        <shortName evidence="13">EPT</shortName>
    </alternativeName>
</protein>
<dbReference type="PANTHER" id="PTHR43783:SF1">
    <property type="entry name" value="UDP-N-ACETYLGLUCOSAMINE 1-CARBOXYVINYLTRANSFERASE"/>
    <property type="match status" value="1"/>
</dbReference>
<evidence type="ECO:0000256" key="1">
    <source>
        <dbReference type="ARBA" id="ARBA00004496"/>
    </source>
</evidence>
<keyword evidence="4 13" id="KW-0132">Cell division</keyword>
<reference evidence="15 16" key="1">
    <citation type="submission" date="2018-11" db="EMBL/GenBank/DDBJ databases">
        <authorList>
            <person name="Jang G.I."/>
            <person name="Hwang C.Y."/>
        </authorList>
    </citation>
    <scope>NUCLEOTIDE SEQUENCE [LARGE SCALE GENOMIC DNA]</scope>
    <source>
        <strain evidence="15 16">SSM26</strain>
    </source>
</reference>
<dbReference type="InterPro" id="IPR013792">
    <property type="entry name" value="RNA3'P_cycl/enolpyr_Trfase_a/b"/>
</dbReference>
<dbReference type="NCBIfam" id="NF006873">
    <property type="entry name" value="PRK09369.1"/>
    <property type="match status" value="1"/>
</dbReference>
<dbReference type="GO" id="GO:0008760">
    <property type="term" value="F:UDP-N-acetylglucosamine 1-carboxyvinyltransferase activity"/>
    <property type="evidence" value="ECO:0007669"/>
    <property type="project" value="UniProtKB-EC"/>
</dbReference>
<dbReference type="Proteomes" id="UP000275199">
    <property type="component" value="Unassembled WGS sequence"/>
</dbReference>
<evidence type="ECO:0000256" key="5">
    <source>
        <dbReference type="ARBA" id="ARBA00022679"/>
    </source>
</evidence>
<evidence type="ECO:0000256" key="6">
    <source>
        <dbReference type="ARBA" id="ARBA00022960"/>
    </source>
</evidence>
<dbReference type="RefSeq" id="WP_123889180.1">
    <property type="nucleotide sequence ID" value="NZ_JBPYCX010000008.1"/>
</dbReference>
<evidence type="ECO:0000256" key="10">
    <source>
        <dbReference type="ARBA" id="ARBA00023317"/>
    </source>
</evidence>
<feature type="modified residue" description="2-(S-cysteinyl)pyruvic acid O-phosphothioketal" evidence="13">
    <location>
        <position position="117"/>
    </location>
</feature>
<comment type="pathway">
    <text evidence="2 13">Cell wall biogenesis; peptidoglycan biosynthesis.</text>
</comment>
<sequence>MDKLIITGGNRLDGEIRISGAKNSALPILAATLLADEAVTICNLPHLHDITTMIELFGRMGIQPIVDEKLNVEVNPTSISTLVAPYELVKTMRASILVLGPMVAHFGKAEVALPGGCAIGSRPVDLHIRGLEAMGATITVEAGYIKAQAPEGGLRGAHFFFDTVSVTGTENILMAATLAKGKTVLENAAREPEVVDLAECLIAMGAQITGHGTDTITIHGVERLHGARYSVMPDRIETGTYLVAAATTRGRVKLKDTDASILESVLLKLEEAGAYIDTGKDWISLDMKGNRPRAINLRTAPYPAFPTDMQAQFVAMNTIAEGTGTVIETVFENRFMHVQEMNRMGAHILVEGNTAIVTGVEQLKGAPVMATDLRASASLVIAGLVAEGDTMVDRIYHIDRGYECIEEKLQALGGVIRRVSASREFS</sequence>
<accession>A0ABX9XLP4</accession>
<dbReference type="PANTHER" id="PTHR43783">
    <property type="entry name" value="UDP-N-ACETYLGLUCOSAMINE 1-CARBOXYVINYLTRANSFERASE"/>
    <property type="match status" value="1"/>
</dbReference>
<feature type="binding site" evidence="13">
    <location>
        <position position="330"/>
    </location>
    <ligand>
        <name>UDP-N-acetyl-alpha-D-glucosamine</name>
        <dbReference type="ChEBI" id="CHEBI:57705"/>
    </ligand>
</feature>
<evidence type="ECO:0000313" key="15">
    <source>
        <dbReference type="EMBL" id="ROZ85448.1"/>
    </source>
</evidence>
<feature type="binding site" evidence="13">
    <location>
        <begin position="22"/>
        <end position="23"/>
    </location>
    <ligand>
        <name>phosphoenolpyruvate</name>
        <dbReference type="ChEBI" id="CHEBI:58702"/>
    </ligand>
</feature>
<keyword evidence="5 13" id="KW-0808">Transferase</keyword>
<dbReference type="NCBIfam" id="TIGR01072">
    <property type="entry name" value="murA"/>
    <property type="match status" value="1"/>
</dbReference>
<keyword evidence="10 13" id="KW-0670">Pyruvate</keyword>
<keyword evidence="7 13" id="KW-0573">Peptidoglycan synthesis</keyword>
<evidence type="ECO:0000256" key="2">
    <source>
        <dbReference type="ARBA" id="ARBA00004752"/>
    </source>
</evidence>
<dbReference type="EMBL" id="RKKU01000007">
    <property type="protein sequence ID" value="ROZ85448.1"/>
    <property type="molecule type" value="Genomic_DNA"/>
</dbReference>
<keyword evidence="6 13" id="KW-0133">Cell shape</keyword>
<evidence type="ECO:0000256" key="4">
    <source>
        <dbReference type="ARBA" id="ARBA00022618"/>
    </source>
</evidence>
<dbReference type="InterPro" id="IPR050068">
    <property type="entry name" value="MurA_subfamily"/>
</dbReference>
<dbReference type="HAMAP" id="MF_00111">
    <property type="entry name" value="MurA"/>
    <property type="match status" value="1"/>
</dbReference>
<evidence type="ECO:0000256" key="13">
    <source>
        <dbReference type="HAMAP-Rule" id="MF_00111"/>
    </source>
</evidence>
<evidence type="ECO:0000256" key="7">
    <source>
        <dbReference type="ARBA" id="ARBA00022984"/>
    </source>
</evidence>
<dbReference type="SUPFAM" id="SSF55205">
    <property type="entry name" value="EPT/RTPC-like"/>
    <property type="match status" value="1"/>
</dbReference>
<gene>
    <name evidence="13 15" type="primary">murA</name>
    <name evidence="15" type="ORF">EF096_08430</name>
</gene>
<comment type="subcellular location">
    <subcellularLocation>
        <location evidence="1 13">Cytoplasm</location>
    </subcellularLocation>
</comment>
<organism evidence="15 16">
    <name type="scientific">Pseudomonas neustonica</name>
    <dbReference type="NCBI Taxonomy" id="2487346"/>
    <lineage>
        <taxon>Bacteria</taxon>
        <taxon>Pseudomonadati</taxon>
        <taxon>Pseudomonadota</taxon>
        <taxon>Gammaproteobacteria</taxon>
        <taxon>Pseudomonadales</taxon>
        <taxon>Pseudomonadaceae</taxon>
        <taxon>Pseudomonas</taxon>
    </lineage>
</organism>
<evidence type="ECO:0000313" key="16">
    <source>
        <dbReference type="Proteomes" id="UP000275199"/>
    </source>
</evidence>
<evidence type="ECO:0000256" key="11">
    <source>
        <dbReference type="ARBA" id="ARBA00038367"/>
    </source>
</evidence>
<evidence type="ECO:0000256" key="12">
    <source>
        <dbReference type="ARBA" id="ARBA00047527"/>
    </source>
</evidence>
<feature type="active site" description="Proton donor" evidence="13">
    <location>
        <position position="117"/>
    </location>
</feature>
<name>A0ABX9XLP4_9PSED</name>
<evidence type="ECO:0000259" key="14">
    <source>
        <dbReference type="Pfam" id="PF00275"/>
    </source>
</evidence>
<keyword evidence="16" id="KW-1185">Reference proteome</keyword>
<evidence type="ECO:0000256" key="9">
    <source>
        <dbReference type="ARBA" id="ARBA00023316"/>
    </source>
</evidence>
<dbReference type="InterPro" id="IPR005750">
    <property type="entry name" value="UDP_GlcNAc_COvinyl_MurA"/>
</dbReference>
<comment type="similarity">
    <text evidence="11 13">Belongs to the EPSP synthase family. MurA subfamily.</text>
</comment>
<keyword evidence="9 13" id="KW-0961">Cell wall biogenesis/degradation</keyword>
<evidence type="ECO:0000256" key="3">
    <source>
        <dbReference type="ARBA" id="ARBA00022490"/>
    </source>
</evidence>
<keyword evidence="8 13" id="KW-0131">Cell cycle</keyword>
<dbReference type="InterPro" id="IPR036968">
    <property type="entry name" value="Enolpyruvate_Tfrase_sf"/>
</dbReference>
<comment type="function">
    <text evidence="13">Cell wall formation. Adds enolpyruvyl to UDP-N-acetylglucosamine.</text>
</comment>
<feature type="binding site" evidence="13">
    <location>
        <position position="93"/>
    </location>
    <ligand>
        <name>UDP-N-acetyl-alpha-D-glucosamine</name>
        <dbReference type="ChEBI" id="CHEBI:57705"/>
    </ligand>
</feature>
<dbReference type="Pfam" id="PF00275">
    <property type="entry name" value="EPSP_synthase"/>
    <property type="match status" value="1"/>
</dbReference>
<comment type="caution">
    <text evidence="15">The sequence shown here is derived from an EMBL/GenBank/DDBJ whole genome shotgun (WGS) entry which is preliminary data.</text>
</comment>
<dbReference type="EC" id="2.5.1.7" evidence="13"/>
<comment type="caution">
    <text evidence="13">Lacks conserved residue(s) required for the propagation of feature annotation.</text>
</comment>
<evidence type="ECO:0000256" key="8">
    <source>
        <dbReference type="ARBA" id="ARBA00023306"/>
    </source>
</evidence>
<dbReference type="Gene3D" id="3.65.10.10">
    <property type="entry name" value="Enolpyruvate transferase domain"/>
    <property type="match status" value="2"/>
</dbReference>
<proteinExistence type="inferred from homology"/>
<dbReference type="CDD" id="cd01555">
    <property type="entry name" value="UdpNAET"/>
    <property type="match status" value="1"/>
</dbReference>
<feature type="binding site" evidence="13">
    <location>
        <begin position="122"/>
        <end position="126"/>
    </location>
    <ligand>
        <name>UDP-N-acetyl-alpha-D-glucosamine</name>
        <dbReference type="ChEBI" id="CHEBI:57705"/>
    </ligand>
</feature>
<feature type="domain" description="Enolpyruvate transferase" evidence="14">
    <location>
        <begin position="7"/>
        <end position="409"/>
    </location>
</feature>